<dbReference type="OrthoDB" id="2046805at2"/>
<evidence type="ECO:0000313" key="3">
    <source>
        <dbReference type="Proteomes" id="UP000184386"/>
    </source>
</evidence>
<keyword evidence="1" id="KW-0732">Signal</keyword>
<organism evidence="2 3">
    <name type="scientific">Anaerocolumna jejuensis DSM 15929</name>
    <dbReference type="NCBI Taxonomy" id="1121322"/>
    <lineage>
        <taxon>Bacteria</taxon>
        <taxon>Bacillati</taxon>
        <taxon>Bacillota</taxon>
        <taxon>Clostridia</taxon>
        <taxon>Lachnospirales</taxon>
        <taxon>Lachnospiraceae</taxon>
        <taxon>Anaerocolumna</taxon>
    </lineage>
</organism>
<dbReference type="EMBL" id="FRAC01000011">
    <property type="protein sequence ID" value="SHK40128.1"/>
    <property type="molecule type" value="Genomic_DNA"/>
</dbReference>
<keyword evidence="3" id="KW-1185">Reference proteome</keyword>
<name>A0A1M6S6F5_9FIRM</name>
<evidence type="ECO:0000313" key="2">
    <source>
        <dbReference type="EMBL" id="SHK40128.1"/>
    </source>
</evidence>
<accession>A0A1M6S6F5</accession>
<dbReference type="Proteomes" id="UP000184386">
    <property type="component" value="Unassembled WGS sequence"/>
</dbReference>
<feature type="chain" id="PRO_5012567894" evidence="1">
    <location>
        <begin position="32"/>
        <end position="289"/>
    </location>
</feature>
<reference evidence="2 3" key="1">
    <citation type="submission" date="2016-11" db="EMBL/GenBank/DDBJ databases">
        <authorList>
            <person name="Jaros S."/>
            <person name="Januszkiewicz K."/>
            <person name="Wedrychowicz H."/>
        </authorList>
    </citation>
    <scope>NUCLEOTIDE SEQUENCE [LARGE SCALE GENOMIC DNA]</scope>
    <source>
        <strain evidence="2 3">DSM 15929</strain>
    </source>
</reference>
<protein>
    <submittedName>
        <fullName evidence="2">Uncharacterized protein</fullName>
    </submittedName>
</protein>
<dbReference type="AlphaFoldDB" id="A0A1M6S6F5"/>
<evidence type="ECO:0000256" key="1">
    <source>
        <dbReference type="SAM" id="SignalP"/>
    </source>
</evidence>
<gene>
    <name evidence="2" type="ORF">SAMN02745136_02421</name>
</gene>
<proteinExistence type="predicted"/>
<feature type="signal peptide" evidence="1">
    <location>
        <begin position="1"/>
        <end position="31"/>
    </location>
</feature>
<dbReference type="RefSeq" id="WP_073276166.1">
    <property type="nucleotide sequence ID" value="NZ_FRAC01000011.1"/>
</dbReference>
<sequence length="289" mass="32750">MRTKLNYYRKAALFLSILAISLLMKPGNCFAAEKSAGLDGIKTLHENTVYRYDLNGDGKEETIKYQITENEERHTATLKLYIDKELCLTKKDDGLSFGIYLLDLNKGDNSLDLFIRTEMESDCAKNAFFVQYDGNKITHNIAFNIAFKADSKAKDFNIYRYSLAKTDGAGRFTLLLDTPVYSQAAGCYYCYASFQVQDNKVSMLPASTFTLGKYSKEYQYKAAKAFTVYSEAGTKKIAYKVTKGEKVTVDKLYIAKTGKVYFRVNNKMGRKGWIVSDQENLFAELPAWG</sequence>